<sequence>MDMGVGMAWVSAPSNYQFEVSIRLSVDGDERPVMMKAKKKAMMMMIEMRIREEEWRRGRREEMVCK</sequence>
<name>A0AAN8MS88_9PEZI</name>
<evidence type="ECO:0000313" key="1">
    <source>
        <dbReference type="EMBL" id="KAK6347809.1"/>
    </source>
</evidence>
<reference evidence="1 2" key="1">
    <citation type="submission" date="2019-10" db="EMBL/GenBank/DDBJ databases">
        <authorList>
            <person name="Palmer J.M."/>
        </authorList>
    </citation>
    <scope>NUCLEOTIDE SEQUENCE [LARGE SCALE GENOMIC DNA]</scope>
    <source>
        <strain evidence="1 2">TWF718</strain>
    </source>
</reference>
<comment type="caution">
    <text evidence="1">The sequence shown here is derived from an EMBL/GenBank/DDBJ whole genome shotgun (WGS) entry which is preliminary data.</text>
</comment>
<dbReference type="AlphaFoldDB" id="A0AAN8MS88"/>
<proteinExistence type="predicted"/>
<protein>
    <submittedName>
        <fullName evidence="1">Uncharacterized protein</fullName>
    </submittedName>
</protein>
<keyword evidence="2" id="KW-1185">Reference proteome</keyword>
<organism evidence="1 2">
    <name type="scientific">Orbilia javanica</name>
    <dbReference type="NCBI Taxonomy" id="47235"/>
    <lineage>
        <taxon>Eukaryota</taxon>
        <taxon>Fungi</taxon>
        <taxon>Dikarya</taxon>
        <taxon>Ascomycota</taxon>
        <taxon>Pezizomycotina</taxon>
        <taxon>Orbiliomycetes</taxon>
        <taxon>Orbiliales</taxon>
        <taxon>Orbiliaceae</taxon>
        <taxon>Orbilia</taxon>
    </lineage>
</organism>
<gene>
    <name evidence="1" type="ORF">TWF718_005634</name>
</gene>
<evidence type="ECO:0000313" key="2">
    <source>
        <dbReference type="Proteomes" id="UP001313282"/>
    </source>
</evidence>
<dbReference type="EMBL" id="JAVHNR010000003">
    <property type="protein sequence ID" value="KAK6347809.1"/>
    <property type="molecule type" value="Genomic_DNA"/>
</dbReference>
<dbReference type="Proteomes" id="UP001313282">
    <property type="component" value="Unassembled WGS sequence"/>
</dbReference>
<accession>A0AAN8MS88</accession>